<sequence>MTSLSAAGASNSMDITISQVRGFVSSGASASKLDTLSLLLAIGCRA</sequence>
<protein>
    <submittedName>
        <fullName evidence="1">Uncharacterized protein</fullName>
    </submittedName>
</protein>
<comment type="caution">
    <text evidence="1">The sequence shown here is derived from an EMBL/GenBank/DDBJ whole genome shotgun (WGS) entry which is preliminary data.</text>
</comment>
<dbReference type="EMBL" id="JAAGRN010000002">
    <property type="protein sequence ID" value="NDY82401.1"/>
    <property type="molecule type" value="Genomic_DNA"/>
</dbReference>
<evidence type="ECO:0000313" key="1">
    <source>
        <dbReference type="EMBL" id="NDY82401.1"/>
    </source>
</evidence>
<dbReference type="RefSeq" id="WP_163651786.1">
    <property type="nucleotide sequence ID" value="NZ_JAAGRN010000002.1"/>
</dbReference>
<name>A0A6B2QW83_9BURK</name>
<dbReference type="AlphaFoldDB" id="A0A6B2QW83"/>
<reference evidence="1" key="1">
    <citation type="submission" date="2020-02" db="EMBL/GenBank/DDBJ databases">
        <authorList>
            <person name="Chen W.-M."/>
        </authorList>
    </citation>
    <scope>NUCLEOTIDE SEQUENCE</scope>
    <source>
        <strain evidence="1">NBD-18</strain>
    </source>
</reference>
<accession>A0A6B2QW83</accession>
<organism evidence="1">
    <name type="scientific">Sheuella amnicola</name>
    <dbReference type="NCBI Taxonomy" id="2707330"/>
    <lineage>
        <taxon>Bacteria</taxon>
        <taxon>Pseudomonadati</taxon>
        <taxon>Pseudomonadota</taxon>
        <taxon>Betaproteobacteria</taxon>
        <taxon>Burkholderiales</taxon>
        <taxon>Alcaligenaceae</taxon>
        <taxon>Sheuella</taxon>
    </lineage>
</organism>
<gene>
    <name evidence="1" type="ORF">G3I67_04055</name>
</gene>
<proteinExistence type="predicted"/>